<protein>
    <recommendedName>
        <fullName evidence="1">Polysaccharide pyruvyl transferase domain-containing protein</fullName>
    </recommendedName>
</protein>
<dbReference type="Pfam" id="PF04230">
    <property type="entry name" value="PS_pyruv_trans"/>
    <property type="match status" value="1"/>
</dbReference>
<dbReference type="PANTHER" id="PTHR36836">
    <property type="entry name" value="COLANIC ACID BIOSYNTHESIS PROTEIN WCAK"/>
    <property type="match status" value="1"/>
</dbReference>
<evidence type="ECO:0000259" key="1">
    <source>
        <dbReference type="Pfam" id="PF04230"/>
    </source>
</evidence>
<dbReference type="EMBL" id="CP026095">
    <property type="protein sequence ID" value="AZV45334.1"/>
    <property type="molecule type" value="Genomic_DNA"/>
</dbReference>
<reference evidence="2 3" key="1">
    <citation type="submission" date="2018-01" db="EMBL/GenBank/DDBJ databases">
        <title>Bacillus asahii Genome sequencing and assembly.</title>
        <authorList>
            <person name="Jiang H."/>
            <person name="Feng Y."/>
            <person name="Zhao F."/>
            <person name="Lin X."/>
        </authorList>
    </citation>
    <scope>NUCLEOTIDE SEQUENCE [LARGE SCALE GENOMIC DNA]</scope>
    <source>
        <strain evidence="2 3">OM18</strain>
    </source>
</reference>
<proteinExistence type="predicted"/>
<accession>A0A3Q9RMS1</accession>
<dbReference type="KEGG" id="pasa:BAOM_4756"/>
<dbReference type="PANTHER" id="PTHR36836:SF1">
    <property type="entry name" value="COLANIC ACID BIOSYNTHESIS PROTEIN WCAK"/>
    <property type="match status" value="1"/>
</dbReference>
<dbReference type="Proteomes" id="UP000283095">
    <property type="component" value="Chromosome"/>
</dbReference>
<feature type="domain" description="Polysaccharide pyruvyl transferase" evidence="1">
    <location>
        <begin position="14"/>
        <end position="373"/>
    </location>
</feature>
<sequence>MDNYLLVPGNTDLNRGDQALIWESIRIIKEIDSEADFALLSTGETEEEKYLQSYQTKEMGYKFFNPLVNHPGRGEKEKNKQYYSKVQYIKWGVRAIKDLIPRVLILPNIKLLNKIGFKFLSEDFTETYSILKNSKAVIFKGGGFIHSYGAVTDSYVMFYFLYYAMLAKKFNIKVIFMPNSFGPFRNKLATILIKKVLQNVELITVREKISQSALSHVIQKRPPFYPDLGFFMPSDESFDAKGYLKKLKVPFDKIKVGITVRPYRFDGHPNPEEAYAKYIKSFTEFIEYLIAKHYHPVLIAQTMGPSYNEDDNEAIKLIVSKLKEKHISVISDGSLNAKKIKKIYSCMNYVVGTRFHSVIFSLSSNVPSIAISYGGNKGKGIMEEMGLSEFEIPIEDLSEHSLIETFKSMELNKDSYISQIERKMKEYLVAREELKKEIRRVLK</sequence>
<dbReference type="InterPro" id="IPR007345">
    <property type="entry name" value="Polysacch_pyruvyl_Trfase"/>
</dbReference>
<gene>
    <name evidence="2" type="ORF">BAOM_4756</name>
</gene>
<evidence type="ECO:0000313" key="3">
    <source>
        <dbReference type="Proteomes" id="UP000283095"/>
    </source>
</evidence>
<dbReference type="RefSeq" id="WP_164853314.1">
    <property type="nucleotide sequence ID" value="NZ_CP026095.1"/>
</dbReference>
<dbReference type="AlphaFoldDB" id="A0A3Q9RMS1"/>
<name>A0A3Q9RMS1_9BACI</name>
<organism evidence="2 3">
    <name type="scientific">Peribacillus asahii</name>
    <dbReference type="NCBI Taxonomy" id="228899"/>
    <lineage>
        <taxon>Bacteria</taxon>
        <taxon>Bacillati</taxon>
        <taxon>Bacillota</taxon>
        <taxon>Bacilli</taxon>
        <taxon>Bacillales</taxon>
        <taxon>Bacillaceae</taxon>
        <taxon>Peribacillus</taxon>
    </lineage>
</organism>
<evidence type="ECO:0000313" key="2">
    <source>
        <dbReference type="EMBL" id="AZV45334.1"/>
    </source>
</evidence>